<evidence type="ECO:0000313" key="2">
    <source>
        <dbReference type="EMBL" id="KAA8573033.1"/>
    </source>
</evidence>
<name>A0A5M9JX33_MONFR</name>
<proteinExistence type="predicted"/>
<sequence>MTRAIIYCWKQTPTQIINHRLLPHAWVAYTSVVQSSIPSIPPSTPLPHHTIGKGPPSSVRNSGDRQPEHHYLLLHYYPPSITSDFVQGLAKGSNPRLLIYPSIHLSLYLYRSIYLYASHFFQD</sequence>
<feature type="region of interest" description="Disordered" evidence="1">
    <location>
        <begin position="44"/>
        <end position="65"/>
    </location>
</feature>
<reference evidence="2 3" key="1">
    <citation type="submission" date="2019-06" db="EMBL/GenBank/DDBJ databases">
        <title>Genome Sequence of the Brown Rot Fungal Pathogen Monilinia fructicola.</title>
        <authorList>
            <person name="De Miccolis Angelini R.M."/>
            <person name="Landi L."/>
            <person name="Abate D."/>
            <person name="Pollastro S."/>
            <person name="Romanazzi G."/>
            <person name="Faretra F."/>
        </authorList>
    </citation>
    <scope>NUCLEOTIDE SEQUENCE [LARGE SCALE GENOMIC DNA]</scope>
    <source>
        <strain evidence="2 3">Mfrc123</strain>
    </source>
</reference>
<comment type="caution">
    <text evidence="2">The sequence shown here is derived from an EMBL/GenBank/DDBJ whole genome shotgun (WGS) entry which is preliminary data.</text>
</comment>
<organism evidence="2 3">
    <name type="scientific">Monilinia fructicola</name>
    <name type="common">Brown rot fungus</name>
    <name type="synonym">Ciboria fructicola</name>
    <dbReference type="NCBI Taxonomy" id="38448"/>
    <lineage>
        <taxon>Eukaryota</taxon>
        <taxon>Fungi</taxon>
        <taxon>Dikarya</taxon>
        <taxon>Ascomycota</taxon>
        <taxon>Pezizomycotina</taxon>
        <taxon>Leotiomycetes</taxon>
        <taxon>Helotiales</taxon>
        <taxon>Sclerotiniaceae</taxon>
        <taxon>Monilinia</taxon>
    </lineage>
</organism>
<protein>
    <submittedName>
        <fullName evidence="2">Uncharacterized protein</fullName>
    </submittedName>
</protein>
<dbReference type="AlphaFoldDB" id="A0A5M9JX33"/>
<keyword evidence="3" id="KW-1185">Reference proteome</keyword>
<evidence type="ECO:0000256" key="1">
    <source>
        <dbReference type="SAM" id="MobiDB-lite"/>
    </source>
</evidence>
<accession>A0A5M9JX33</accession>
<dbReference type="EMBL" id="VICG01000004">
    <property type="protein sequence ID" value="KAA8573033.1"/>
    <property type="molecule type" value="Genomic_DNA"/>
</dbReference>
<gene>
    <name evidence="2" type="ORF">EYC84_003574</name>
</gene>
<dbReference type="Proteomes" id="UP000322873">
    <property type="component" value="Unassembled WGS sequence"/>
</dbReference>
<evidence type="ECO:0000313" key="3">
    <source>
        <dbReference type="Proteomes" id="UP000322873"/>
    </source>
</evidence>